<sequence length="1291" mass="148569">MLSVNLSEDLSNAMIQFTDFKPSIVIVSSIEKYFHDKQFKEEYGYWSKGYGAALHGILSVIGGVCIPLMMYPRALSCLSLLVMQLFRWMISNSWNPIYYYVLSHLERLVHYAMIIHRKPLWVILPECIVADMVKALLATDEQFQQRVVTSLFNSSLTTSEWYSNVSSFVLPVYINLSDIPSIVNLSRAINHLDSVSSTINSLLKGDVCIYNILVYLLKHLGQESTQAWTLLFFLQGSFDDEKIKTGSIQLPESSRLSIIQLIQQEGHQILWPLLYDCTDLIPHEKQMSEAALKSLYELYESDGVHSRIELFKKSFFYFNFQINQALSFNDLELKRAILALRSALRSFQEVNQNPSITLPDNFLWGVLSFIKSILQKPEMQLFAFILLDSFLDTLSESMLFRNISEILVCAAASFEQVRKWLRRRKQHRMCFYSSNLKEMKREAVSKEQEKNAKQRGRTIDSYFSQSAESQSTEEEKAVSGEKTFDMCCSCQVRSFDTHHDLLFSFQSSGYDLTNIDEASYLYYTTSCLADTFRKISKRYPKQFTELFATRPYLLLLQFGDRSLAEIFGLSTPSFSRTDEDILRILQITSNIPERSLEVIPALGFIVRILQTSQKAFQQWVSTRSDTADILQRFFLFCIRLCSVLVECDNKHGQLLIGEVIGLLGAIAPERFEQKVMDTTIQPLLTDFDLARYMIKRYFVKDLKGLPDRKIHNRIAVTVQHLLRFIHIQVTKSTEKLSNDDAMNAKIEKIREDLAKQPLTDLSSLPSYLIELFSSDDLNVISQYWKTEYSSRKEALGDSSGFDKLPCKNYAKWITRFTDRLISLCILKDKEEYPQSRFSTCTLANLTLESTLKRNGSTGEIDSENAKPLEGRVIFLFRSLLSPECSDKVSYLFVHALSFALFYFYGKGEASTTESISSTTPHLEQQQQQPPSNPFFSKLADYINSILDHCNASSDNEMQHCCSDLLAGLDTLQSWAMTYEYRGKTAENVSWKSKGKILNQFLAMIDRRQIIRVAKQLGQYERAIKELETLIRSTHELTTSTAQKHITSVIGDLDANLLDELFVLYYKLQNQDMARGYETLLERAQNERSIFHQARDLEMKSQWQIAAQQYYASQLSSSETEMREEAASGYYRCLQAGGNWHAALLMSAPSSYSLSQNSQLLYWKIEACWRENDWNGLLRNLEEFEWLWRNRHEKTGSSEKWLFSDRQEDEGLYGFSYYLGKMLLAVKEDRHQDLQACIDRSRFSVVRTLASTPMSTIQMAYDSLLHLHIIQDIAFSSSHSGCEVGMRGGLDA</sequence>
<dbReference type="EMBL" id="FN668644">
    <property type="protein sequence ID" value="CBK21647.2"/>
    <property type="molecule type" value="Genomic_DNA"/>
</dbReference>
<name>D8M0Q8_BLAHO</name>
<evidence type="ECO:0000313" key="3">
    <source>
        <dbReference type="Proteomes" id="UP000008312"/>
    </source>
</evidence>
<organism evidence="2">
    <name type="scientific">Blastocystis hominis</name>
    <dbReference type="NCBI Taxonomy" id="12968"/>
    <lineage>
        <taxon>Eukaryota</taxon>
        <taxon>Sar</taxon>
        <taxon>Stramenopiles</taxon>
        <taxon>Bigyra</taxon>
        <taxon>Opalozoa</taxon>
        <taxon>Opalinata</taxon>
        <taxon>Blastocystidae</taxon>
        <taxon>Blastocystis</taxon>
    </lineage>
</organism>
<keyword evidence="3" id="KW-1185">Reference proteome</keyword>
<evidence type="ECO:0000313" key="2">
    <source>
        <dbReference type="EMBL" id="CBK21647.2"/>
    </source>
</evidence>
<keyword evidence="1" id="KW-1133">Transmembrane helix</keyword>
<gene>
    <name evidence="2" type="ORF">GSBLH_T00007039001</name>
</gene>
<protein>
    <submittedName>
        <fullName evidence="2">Uncharacterized protein</fullName>
    </submittedName>
</protein>
<dbReference type="Proteomes" id="UP000008312">
    <property type="component" value="Unassembled WGS sequence"/>
</dbReference>
<evidence type="ECO:0000256" key="1">
    <source>
        <dbReference type="SAM" id="Phobius"/>
    </source>
</evidence>
<proteinExistence type="predicted"/>
<keyword evidence="1" id="KW-0472">Membrane</keyword>
<dbReference type="RefSeq" id="XP_012895695.1">
    <property type="nucleotide sequence ID" value="XM_013040241.1"/>
</dbReference>
<accession>D8M0Q8</accession>
<dbReference type="GeneID" id="24923163"/>
<dbReference type="InParanoid" id="D8M0Q8"/>
<dbReference type="OrthoDB" id="203919at2759"/>
<feature type="transmembrane region" description="Helical" evidence="1">
    <location>
        <begin position="52"/>
        <end position="71"/>
    </location>
</feature>
<keyword evidence="1" id="KW-0812">Transmembrane</keyword>
<reference evidence="2" key="1">
    <citation type="submission" date="2010-02" db="EMBL/GenBank/DDBJ databases">
        <title>Sequencing and annotation of the Blastocystis hominis genome.</title>
        <authorList>
            <person name="Wincker P."/>
        </authorList>
    </citation>
    <scope>NUCLEOTIDE SEQUENCE</scope>
    <source>
        <strain evidence="2">Singapore isolate B</strain>
    </source>
</reference>